<dbReference type="AlphaFoldDB" id="A0A0G0GSB3"/>
<evidence type="ECO:0008006" key="4">
    <source>
        <dbReference type="Google" id="ProtNLM"/>
    </source>
</evidence>
<feature type="transmembrane region" description="Helical" evidence="1">
    <location>
        <begin position="39"/>
        <end position="58"/>
    </location>
</feature>
<evidence type="ECO:0000256" key="1">
    <source>
        <dbReference type="SAM" id="Phobius"/>
    </source>
</evidence>
<name>A0A0G0GSB3_9BACT</name>
<accession>A0A0G0GSB3</accession>
<feature type="transmembrane region" description="Helical" evidence="1">
    <location>
        <begin position="478"/>
        <end position="496"/>
    </location>
</feature>
<evidence type="ECO:0000313" key="2">
    <source>
        <dbReference type="EMBL" id="KKQ33973.1"/>
    </source>
</evidence>
<feature type="transmembrane region" description="Helical" evidence="1">
    <location>
        <begin position="6"/>
        <end position="27"/>
    </location>
</feature>
<feature type="transmembrane region" description="Helical" evidence="1">
    <location>
        <begin position="389"/>
        <end position="412"/>
    </location>
</feature>
<feature type="transmembrane region" description="Helical" evidence="1">
    <location>
        <begin position="419"/>
        <end position="440"/>
    </location>
</feature>
<keyword evidence="1" id="KW-0812">Transmembrane</keyword>
<comment type="caution">
    <text evidence="2">The sequence shown here is derived from an EMBL/GenBank/DDBJ whole genome shotgun (WGS) entry which is preliminary data.</text>
</comment>
<keyword evidence="1" id="KW-1133">Transmembrane helix</keyword>
<feature type="transmembrane region" description="Helical" evidence="1">
    <location>
        <begin position="248"/>
        <end position="272"/>
    </location>
</feature>
<feature type="transmembrane region" description="Helical" evidence="1">
    <location>
        <begin position="64"/>
        <end position="84"/>
    </location>
</feature>
<gene>
    <name evidence="2" type="ORF">US45_C0001G0012</name>
</gene>
<feature type="transmembrane region" description="Helical" evidence="1">
    <location>
        <begin position="96"/>
        <end position="116"/>
    </location>
</feature>
<sequence length="655" mass="75368">MHPLLEVTIFLFAILIFFYLPGKFLLVKLKLSLDSPEDLFLPFVVGVMLFTLISYIFSWLKLEIIILPLFLIVSFLAFKSKKWIPRSINKRHRIPLFIVLILAIIFSLSMLTSGVYDNTIKYGRDDLWHLALINELKANFPPDNPGFAGVSLRGYHFFYNFILAKVSNIFFISPLSLYFHFFPLFIALLWGLGVYSLMYVWSKRVAITLWAVFLTQFGGSFAFILKLRGHENLSLDSAFGIQQPSTALINPPFAISIVIIIAVLFAFYQYFVTKEKSWLIPIVLCIGLVSMFKVYAGIILLGSLLLLAPLQLLKKNFMFLIACFFIGILFATTYGILRDPSSVLIFAPFWAPHSVLIDNMPWYGYAEKMYTYTKLSVIKGIIETELYSWYVFFFGNLGTRLIGLLFLSLFLLKKYKKPSLFALTVLIMTSISILIPLFFIQSGKVFEIIQMAWYFLFFISLFAAFGLRAFFDLRFNKIIKIVFFVVIILLTLPSAYEPYKSYFNAIHSRGSSLSDPYFQAMQFLKSEGHYNKTVIEIPDKKVNDKEKSILGWYSGSSPAIVAFGNKRSYLSNEYIDFTGVDVKPKIDFIRKIILLNNLPLNKSREYANLQKEVKQGLKDNKISFIYSPYPLLSFEKMDSIHKVFENSAASIYKVE</sequence>
<protein>
    <recommendedName>
        <fullName evidence="4">Glycosyltransferase RgtA/B/C/D-like domain-containing protein</fullName>
    </recommendedName>
</protein>
<dbReference type="Proteomes" id="UP000034701">
    <property type="component" value="Unassembled WGS sequence"/>
</dbReference>
<evidence type="ECO:0000313" key="3">
    <source>
        <dbReference type="Proteomes" id="UP000034701"/>
    </source>
</evidence>
<feature type="transmembrane region" description="Helical" evidence="1">
    <location>
        <begin position="207"/>
        <end position="227"/>
    </location>
</feature>
<dbReference type="EMBL" id="LBTA01000001">
    <property type="protein sequence ID" value="KKQ33973.1"/>
    <property type="molecule type" value="Genomic_DNA"/>
</dbReference>
<keyword evidence="1" id="KW-0472">Membrane</keyword>
<feature type="transmembrane region" description="Helical" evidence="1">
    <location>
        <begin position="278"/>
        <end position="305"/>
    </location>
</feature>
<organism evidence="2 3">
    <name type="scientific">Candidatus Nomurabacteria bacterium GW2011_GWA1_37_20</name>
    <dbReference type="NCBI Taxonomy" id="1618729"/>
    <lineage>
        <taxon>Bacteria</taxon>
        <taxon>Candidatus Nomuraibacteriota</taxon>
    </lineage>
</organism>
<reference evidence="2 3" key="1">
    <citation type="journal article" date="2015" name="Nature">
        <title>rRNA introns, odd ribosomes, and small enigmatic genomes across a large radiation of phyla.</title>
        <authorList>
            <person name="Brown C.T."/>
            <person name="Hug L.A."/>
            <person name="Thomas B.C."/>
            <person name="Sharon I."/>
            <person name="Castelle C.J."/>
            <person name="Singh A."/>
            <person name="Wilkins M.J."/>
            <person name="Williams K.H."/>
            <person name="Banfield J.F."/>
        </authorList>
    </citation>
    <scope>NUCLEOTIDE SEQUENCE [LARGE SCALE GENOMIC DNA]</scope>
</reference>
<proteinExistence type="predicted"/>
<feature type="transmembrane region" description="Helical" evidence="1">
    <location>
        <begin position="182"/>
        <end position="201"/>
    </location>
</feature>
<feature type="transmembrane region" description="Helical" evidence="1">
    <location>
        <begin position="452"/>
        <end position="471"/>
    </location>
</feature>
<feature type="transmembrane region" description="Helical" evidence="1">
    <location>
        <begin position="317"/>
        <end position="337"/>
    </location>
</feature>